<evidence type="ECO:0000256" key="3">
    <source>
        <dbReference type="ARBA" id="ARBA00035126"/>
    </source>
</evidence>
<evidence type="ECO:0000256" key="2">
    <source>
        <dbReference type="ARBA" id="ARBA00023251"/>
    </source>
</evidence>
<evidence type="ECO:0000256" key="1">
    <source>
        <dbReference type="ARBA" id="ARBA00022679"/>
    </source>
</evidence>
<dbReference type="InterPro" id="IPR043519">
    <property type="entry name" value="NT_sf"/>
</dbReference>
<reference evidence="9" key="1">
    <citation type="submission" date="2022-07" db="EMBL/GenBank/DDBJ databases">
        <title>Ectorhizobium quercum gen.nov., sp. nov.</title>
        <authorList>
            <person name="Ma T."/>
            <person name="Li Y."/>
        </authorList>
    </citation>
    <scope>NUCLEOTIDE SEQUENCE</scope>
    <source>
        <strain evidence="9">BDR2-2</strain>
    </source>
</reference>
<dbReference type="Pfam" id="PF13427">
    <property type="entry name" value="AadA_C"/>
    <property type="match status" value="1"/>
</dbReference>
<evidence type="ECO:0000256" key="6">
    <source>
        <dbReference type="ARBA" id="ARBA00048566"/>
    </source>
</evidence>
<comment type="catalytic activity">
    <reaction evidence="5">
        <text>spectinomycin + ATP = 9-O-adenylylspectinomycin + diphosphate</text>
        <dbReference type="Rhea" id="RHEA:63228"/>
        <dbReference type="ChEBI" id="CHEBI:30616"/>
        <dbReference type="ChEBI" id="CHEBI:33019"/>
        <dbReference type="ChEBI" id="CHEBI:146260"/>
        <dbReference type="ChEBI" id="CHEBI:146261"/>
    </reaction>
</comment>
<dbReference type="GO" id="GO:0046677">
    <property type="term" value="P:response to antibiotic"/>
    <property type="evidence" value="ECO:0007669"/>
    <property type="project" value="UniProtKB-KW"/>
</dbReference>
<feature type="domain" description="Adenylyltransferase AadA C-terminal" evidence="8">
    <location>
        <begin position="151"/>
        <end position="248"/>
    </location>
</feature>
<dbReference type="Pfam" id="PF01909">
    <property type="entry name" value="NTP_transf_2"/>
    <property type="match status" value="1"/>
</dbReference>
<dbReference type="InterPro" id="IPR024172">
    <property type="entry name" value="AadA/Aad9"/>
</dbReference>
<comment type="caution">
    <text evidence="9">The sequence shown here is derived from an EMBL/GenBank/DDBJ whole genome shotgun (WGS) entry which is preliminary data.</text>
</comment>
<keyword evidence="9" id="KW-0548">Nucleotidyltransferase</keyword>
<dbReference type="RefSeq" id="WP_306412671.1">
    <property type="nucleotide sequence ID" value="NZ_JANFPI010000006.1"/>
</dbReference>
<keyword evidence="10" id="KW-1185">Reference proteome</keyword>
<dbReference type="EMBL" id="JANFPI010000006">
    <property type="protein sequence ID" value="MCX8999028.1"/>
    <property type="molecule type" value="Genomic_DNA"/>
</dbReference>
<dbReference type="GO" id="GO:0070566">
    <property type="term" value="F:adenylyltransferase activity"/>
    <property type="evidence" value="ECO:0007669"/>
    <property type="project" value="InterPro"/>
</dbReference>
<dbReference type="Gene3D" id="3.30.460.10">
    <property type="entry name" value="Beta Polymerase, domain 2"/>
    <property type="match status" value="1"/>
</dbReference>
<dbReference type="AlphaFoldDB" id="A0AAE3N1G3"/>
<evidence type="ECO:0000313" key="9">
    <source>
        <dbReference type="EMBL" id="MCX8999028.1"/>
    </source>
</evidence>
<evidence type="ECO:0000259" key="8">
    <source>
        <dbReference type="Pfam" id="PF13427"/>
    </source>
</evidence>
<dbReference type="InterPro" id="IPR025184">
    <property type="entry name" value="AadA_C"/>
</dbReference>
<dbReference type="CDD" id="cd05403">
    <property type="entry name" value="NT_KNTase_like"/>
    <property type="match status" value="1"/>
</dbReference>
<dbReference type="SUPFAM" id="SSF81301">
    <property type="entry name" value="Nucleotidyltransferase"/>
    <property type="match status" value="1"/>
</dbReference>
<sequence length="256" mass="28275">MEQSGIPVEAERALEILRRVFTDSLLGVYLHGSAVAGGLRPDSDVDVLAIIGRSATPDERDRLLGALMTVSGRPGKDAGMRPLEMLVFRRADLFPVSYPARSEFLYGEWRREAYEAVEVPAPETDPEFTLILAQARQKARSLLGPDVGETLPVIPEADIRRAIGDALPALLATLEGDERNVLLTLARMWRTLETGTFVPKDIAAEWAEARLPAEAATVMADARAAYLGLAGDDWRKRRQVVLHVAEELRRRVKDLL</sequence>
<evidence type="ECO:0000259" key="7">
    <source>
        <dbReference type="Pfam" id="PF01909"/>
    </source>
</evidence>
<dbReference type="Proteomes" id="UP001208771">
    <property type="component" value="Unassembled WGS sequence"/>
</dbReference>
<dbReference type="GO" id="GO:0009012">
    <property type="term" value="F:aminoglycoside 3''-adenylyltransferase activity"/>
    <property type="evidence" value="ECO:0007669"/>
    <property type="project" value="UniProtKB-EC"/>
</dbReference>
<evidence type="ECO:0000313" key="10">
    <source>
        <dbReference type="Proteomes" id="UP001208771"/>
    </source>
</evidence>
<dbReference type="EC" id="2.7.7.47" evidence="3"/>
<gene>
    <name evidence="9" type="ORF">NOF55_18125</name>
</gene>
<evidence type="ECO:0000256" key="5">
    <source>
        <dbReference type="ARBA" id="ARBA00047831"/>
    </source>
</evidence>
<name>A0AAE3N1G3_9HYPH</name>
<protein>
    <recommendedName>
        <fullName evidence="4">Aminoglycoside (3'') (9) adenylyltransferase</fullName>
        <ecNumber evidence="3">2.7.7.47</ecNumber>
    </recommendedName>
</protein>
<accession>A0AAE3N1G3</accession>
<feature type="domain" description="Polymerase nucleotidyl transferase" evidence="7">
    <location>
        <begin position="13"/>
        <end position="54"/>
    </location>
</feature>
<evidence type="ECO:0000256" key="4">
    <source>
        <dbReference type="ARBA" id="ARBA00035252"/>
    </source>
</evidence>
<dbReference type="NCBIfam" id="NF010309">
    <property type="entry name" value="PRK13746.1"/>
    <property type="match status" value="1"/>
</dbReference>
<dbReference type="InterPro" id="IPR002934">
    <property type="entry name" value="Polymerase_NTP_transf_dom"/>
</dbReference>
<keyword evidence="2" id="KW-0046">Antibiotic resistance</keyword>
<proteinExistence type="predicted"/>
<organism evidence="9 10">
    <name type="scientific">Ectorhizobium quercum</name>
    <dbReference type="NCBI Taxonomy" id="2965071"/>
    <lineage>
        <taxon>Bacteria</taxon>
        <taxon>Pseudomonadati</taxon>
        <taxon>Pseudomonadota</taxon>
        <taxon>Alphaproteobacteria</taxon>
        <taxon>Hyphomicrobiales</taxon>
        <taxon>Rhizobiaceae</taxon>
        <taxon>Ectorhizobium</taxon>
    </lineage>
</organism>
<keyword evidence="1" id="KW-0808">Transferase</keyword>
<dbReference type="PIRSF" id="PIRSF000819">
    <property type="entry name" value="Streptomycin_3-adenylyltransf"/>
    <property type="match status" value="1"/>
</dbReference>
<comment type="catalytic activity">
    <reaction evidence="6">
        <text>streptomycin + ATP = 3''-O-adenylylstreptomycin + diphosphate</text>
        <dbReference type="Rhea" id="RHEA:20245"/>
        <dbReference type="ChEBI" id="CHEBI:30616"/>
        <dbReference type="ChEBI" id="CHEBI:33019"/>
        <dbReference type="ChEBI" id="CHEBI:58007"/>
        <dbReference type="ChEBI" id="CHEBI:58605"/>
        <dbReference type="EC" id="2.7.7.47"/>
    </reaction>
</comment>